<evidence type="ECO:0000256" key="1">
    <source>
        <dbReference type="SAM" id="MobiDB-lite"/>
    </source>
</evidence>
<accession>A0A443HH58</accession>
<dbReference type="EMBL" id="RCNU01000051">
    <property type="protein sequence ID" value="RWQ91156.1"/>
    <property type="molecule type" value="Genomic_DNA"/>
</dbReference>
<dbReference type="RefSeq" id="XP_028480816.1">
    <property type="nucleotide sequence ID" value="XM_028629311.1"/>
</dbReference>
<dbReference type="Proteomes" id="UP000283841">
    <property type="component" value="Unassembled WGS sequence"/>
</dbReference>
<dbReference type="GeneID" id="39598588"/>
<name>A0A443HH58_BYSSP</name>
<sequence length="170" mass="16786">MAHVGNRCTQDPSSIEVGESMRKELWPGATAGGREPAVSGQAGSGPALERSRSRSQPGSVEGGKEVPRRPVTGPYGEAGGELRAVAPGAGGPPGQPAGGPGRGEGGERDWRGVGLRQLTMGREESALGGTVRGEAGGAGRQRGRGAGVPPGKGSRARDPGTLAPGGGHSG</sequence>
<evidence type="ECO:0000313" key="5">
    <source>
        <dbReference type="Proteomes" id="UP000283841"/>
    </source>
</evidence>
<dbReference type="VEuPathDB" id="FungiDB:C8Q69DRAFT_448783"/>
<evidence type="ECO:0000313" key="2">
    <source>
        <dbReference type="EMBL" id="RWQ91155.1"/>
    </source>
</evidence>
<feature type="compositionally biased region" description="Gly residues" evidence="1">
    <location>
        <begin position="130"/>
        <end position="150"/>
    </location>
</feature>
<protein>
    <submittedName>
        <fullName evidence="4">Uncharacterized protein</fullName>
    </submittedName>
</protein>
<dbReference type="EMBL" id="RCNU01000037">
    <property type="protein sequence ID" value="RWQ91171.1"/>
    <property type="molecule type" value="Genomic_DNA"/>
</dbReference>
<evidence type="ECO:0000313" key="3">
    <source>
        <dbReference type="EMBL" id="RWQ91156.1"/>
    </source>
</evidence>
<comment type="caution">
    <text evidence="4">The sequence shown here is derived from an EMBL/GenBank/DDBJ whole genome shotgun (WGS) entry which is preliminary data.</text>
</comment>
<reference evidence="4 5" key="1">
    <citation type="journal article" date="2018" name="Front. Microbiol.">
        <title>Genomic and genetic insights into a cosmopolitan fungus, Paecilomyces variotii (Eurotiales).</title>
        <authorList>
            <person name="Urquhart A.S."/>
            <person name="Mondo S.J."/>
            <person name="Makela M.R."/>
            <person name="Hane J.K."/>
            <person name="Wiebenga A."/>
            <person name="He G."/>
            <person name="Mihaltcheva S."/>
            <person name="Pangilinan J."/>
            <person name="Lipzen A."/>
            <person name="Barry K."/>
            <person name="de Vries R.P."/>
            <person name="Grigoriev I.V."/>
            <person name="Idnurm A."/>
        </authorList>
    </citation>
    <scope>NUCLEOTIDE SEQUENCE [LARGE SCALE GENOMIC DNA]</scope>
    <source>
        <strain evidence="4 5">CBS 101075</strain>
    </source>
</reference>
<evidence type="ECO:0000313" key="4">
    <source>
        <dbReference type="EMBL" id="RWQ91171.1"/>
    </source>
</evidence>
<dbReference type="VEuPathDB" id="FungiDB:C8Q69DRAFT_448798"/>
<keyword evidence="5" id="KW-1185">Reference proteome</keyword>
<feature type="region of interest" description="Disordered" evidence="1">
    <location>
        <begin position="1"/>
        <end position="170"/>
    </location>
</feature>
<dbReference type="EMBL" id="RCNU01000051">
    <property type="protein sequence ID" value="RWQ91155.1"/>
    <property type="molecule type" value="Genomic_DNA"/>
</dbReference>
<dbReference type="VEuPathDB" id="FungiDB:C8Q69DRAFT_448797"/>
<gene>
    <name evidence="4" type="ORF">C8Q69DRAFT_448783</name>
    <name evidence="2" type="ORF">C8Q69DRAFT_448797</name>
    <name evidence="3" type="ORF">C8Q69DRAFT_448798</name>
</gene>
<organism evidence="4 5">
    <name type="scientific">Byssochlamys spectabilis</name>
    <name type="common">Paecilomyces variotii</name>
    <dbReference type="NCBI Taxonomy" id="264951"/>
    <lineage>
        <taxon>Eukaryota</taxon>
        <taxon>Fungi</taxon>
        <taxon>Dikarya</taxon>
        <taxon>Ascomycota</taxon>
        <taxon>Pezizomycotina</taxon>
        <taxon>Eurotiomycetes</taxon>
        <taxon>Eurotiomycetidae</taxon>
        <taxon>Eurotiales</taxon>
        <taxon>Thermoascaceae</taxon>
        <taxon>Paecilomyces</taxon>
    </lineage>
</organism>
<dbReference type="AlphaFoldDB" id="A0A443HH58"/>
<proteinExistence type="predicted"/>
<feature type="compositionally biased region" description="Gly residues" evidence="1">
    <location>
        <begin position="88"/>
        <end position="103"/>
    </location>
</feature>